<evidence type="ECO:0000313" key="2">
    <source>
        <dbReference type="Proteomes" id="UP000308600"/>
    </source>
</evidence>
<organism evidence="1 2">
    <name type="scientific">Pluteus cervinus</name>
    <dbReference type="NCBI Taxonomy" id="181527"/>
    <lineage>
        <taxon>Eukaryota</taxon>
        <taxon>Fungi</taxon>
        <taxon>Dikarya</taxon>
        <taxon>Basidiomycota</taxon>
        <taxon>Agaricomycotina</taxon>
        <taxon>Agaricomycetes</taxon>
        <taxon>Agaricomycetidae</taxon>
        <taxon>Agaricales</taxon>
        <taxon>Pluteineae</taxon>
        <taxon>Pluteaceae</taxon>
        <taxon>Pluteus</taxon>
    </lineage>
</organism>
<protein>
    <submittedName>
        <fullName evidence="1">Uncharacterized protein</fullName>
    </submittedName>
</protein>
<dbReference type="Proteomes" id="UP000308600">
    <property type="component" value="Unassembled WGS sequence"/>
</dbReference>
<sequence>MPNDADRVKALKVVDLKQILSKAAVQVPAKANKADLVARILESSQALQVFNSLHPSPNGQSEPEPSASEPTPTPASPIDNEVGTPTTNADTPALTESTVSAQAPAAEKEKEDSELERRRQRAARFGIPLVEPAAGRTTKEKRNKTIAPAASDVPEKLNARAERFGAQVTNKTNNDKKRPAARDNVDPEEEERRKKRAERFGGTKSAVRYHT</sequence>
<evidence type="ECO:0000313" key="1">
    <source>
        <dbReference type="EMBL" id="TFK75286.1"/>
    </source>
</evidence>
<dbReference type="EMBL" id="ML208263">
    <property type="protein sequence ID" value="TFK75286.1"/>
    <property type="molecule type" value="Genomic_DNA"/>
</dbReference>
<name>A0ACD3BCA7_9AGAR</name>
<reference evidence="1 2" key="1">
    <citation type="journal article" date="2019" name="Nat. Ecol. Evol.">
        <title>Megaphylogeny resolves global patterns of mushroom evolution.</title>
        <authorList>
            <person name="Varga T."/>
            <person name="Krizsan K."/>
            <person name="Foldi C."/>
            <person name="Dima B."/>
            <person name="Sanchez-Garcia M."/>
            <person name="Sanchez-Ramirez S."/>
            <person name="Szollosi G.J."/>
            <person name="Szarkandi J.G."/>
            <person name="Papp V."/>
            <person name="Albert L."/>
            <person name="Andreopoulos W."/>
            <person name="Angelini C."/>
            <person name="Antonin V."/>
            <person name="Barry K.W."/>
            <person name="Bougher N.L."/>
            <person name="Buchanan P."/>
            <person name="Buyck B."/>
            <person name="Bense V."/>
            <person name="Catcheside P."/>
            <person name="Chovatia M."/>
            <person name="Cooper J."/>
            <person name="Damon W."/>
            <person name="Desjardin D."/>
            <person name="Finy P."/>
            <person name="Geml J."/>
            <person name="Haridas S."/>
            <person name="Hughes K."/>
            <person name="Justo A."/>
            <person name="Karasinski D."/>
            <person name="Kautmanova I."/>
            <person name="Kiss B."/>
            <person name="Kocsube S."/>
            <person name="Kotiranta H."/>
            <person name="LaButti K.M."/>
            <person name="Lechner B.E."/>
            <person name="Liimatainen K."/>
            <person name="Lipzen A."/>
            <person name="Lukacs Z."/>
            <person name="Mihaltcheva S."/>
            <person name="Morgado L.N."/>
            <person name="Niskanen T."/>
            <person name="Noordeloos M.E."/>
            <person name="Ohm R.A."/>
            <person name="Ortiz-Santana B."/>
            <person name="Ovrebo C."/>
            <person name="Racz N."/>
            <person name="Riley R."/>
            <person name="Savchenko A."/>
            <person name="Shiryaev A."/>
            <person name="Soop K."/>
            <person name="Spirin V."/>
            <person name="Szebenyi C."/>
            <person name="Tomsovsky M."/>
            <person name="Tulloss R.E."/>
            <person name="Uehling J."/>
            <person name="Grigoriev I.V."/>
            <person name="Vagvolgyi C."/>
            <person name="Papp T."/>
            <person name="Martin F.M."/>
            <person name="Miettinen O."/>
            <person name="Hibbett D.S."/>
            <person name="Nagy L.G."/>
        </authorList>
    </citation>
    <scope>NUCLEOTIDE SEQUENCE [LARGE SCALE GENOMIC DNA]</scope>
    <source>
        <strain evidence="1 2">NL-1719</strain>
    </source>
</reference>
<gene>
    <name evidence="1" type="ORF">BDN72DRAFT_757785</name>
</gene>
<accession>A0ACD3BCA7</accession>
<keyword evidence="2" id="KW-1185">Reference proteome</keyword>
<proteinExistence type="predicted"/>